<sequence length="246" mass="26645">MPFVRRSIESVVSTWLAGLLLLLPLVLTLALIGWIVSFLNGLIGPNTTLGRLFVAVGHPFVGNSLAAYGLGTLLLLVLLYPLGLAVKLGLRRPLGWFADVTFRRIPVVGKLYGLAERFVELLDRKEGGADIRAMSPVWCFFGGQGVAVLALLPNPAVIDIDGRHYHAVLVPSAPVPVGGGLLYVPVDWVKPADMGIDMFTSIYVSMGITLPPVVKDRQVEFIPLEEAVRRQQGQEDGTTEEPPRSS</sequence>
<feature type="transmembrane region" description="Helical" evidence="2">
    <location>
        <begin position="12"/>
        <end position="36"/>
    </location>
</feature>
<dbReference type="RefSeq" id="WP_059316243.1">
    <property type="nucleotide sequence ID" value="NZ_CP013987.1"/>
</dbReference>
<accession>A0A0U4XWZ6</accession>
<dbReference type="InterPro" id="IPR007462">
    <property type="entry name" value="COV1-like"/>
</dbReference>
<keyword evidence="2" id="KW-0812">Transmembrane</keyword>
<dbReference type="KEGG" id="por:APT59_18730"/>
<dbReference type="Pfam" id="PF04367">
    <property type="entry name" value="DUF502"/>
    <property type="match status" value="1"/>
</dbReference>
<evidence type="ECO:0000313" key="3">
    <source>
        <dbReference type="EMBL" id="ALZ86137.1"/>
    </source>
</evidence>
<dbReference type="Proteomes" id="UP000064137">
    <property type="component" value="Chromosome"/>
</dbReference>
<evidence type="ECO:0008006" key="5">
    <source>
        <dbReference type="Google" id="ProtNLM"/>
    </source>
</evidence>
<dbReference type="EMBL" id="CP013987">
    <property type="protein sequence ID" value="ALZ86137.1"/>
    <property type="molecule type" value="Genomic_DNA"/>
</dbReference>
<evidence type="ECO:0000256" key="1">
    <source>
        <dbReference type="SAM" id="MobiDB-lite"/>
    </source>
</evidence>
<reference evidence="3 4" key="1">
    <citation type="submission" date="2016-01" db="EMBL/GenBank/DDBJ databases">
        <title>Annotation of Pseudomonas oryzihabitans USDA-ARS-USMARC-56511.</title>
        <authorList>
            <person name="Harhay G.P."/>
            <person name="Harhay D.M."/>
            <person name="Smith T.P.L."/>
            <person name="Bono J.L."/>
            <person name="Heaton M.P."/>
            <person name="Clawson M.L."/>
            <person name="Chitko-Mckown C.G."/>
            <person name="Capik S.F."/>
            <person name="DeDonder K.D."/>
            <person name="Apley M.D."/>
            <person name="Lubbers B.V."/>
            <person name="White B.J."/>
            <person name="Larson R.L."/>
        </authorList>
    </citation>
    <scope>NUCLEOTIDE SEQUENCE [LARGE SCALE GENOMIC DNA]</scope>
    <source>
        <strain evidence="3 4">USDA-ARS-USMARC-56511</strain>
    </source>
</reference>
<evidence type="ECO:0000313" key="4">
    <source>
        <dbReference type="Proteomes" id="UP000064137"/>
    </source>
</evidence>
<organism evidence="3 4">
    <name type="scientific">Pseudomonas oryzihabitans</name>
    <dbReference type="NCBI Taxonomy" id="47885"/>
    <lineage>
        <taxon>Bacteria</taxon>
        <taxon>Pseudomonadati</taxon>
        <taxon>Pseudomonadota</taxon>
        <taxon>Gammaproteobacteria</taxon>
        <taxon>Pseudomonadales</taxon>
        <taxon>Pseudomonadaceae</taxon>
        <taxon>Pseudomonas</taxon>
    </lineage>
</organism>
<protein>
    <recommendedName>
        <fullName evidence="5">DUF502 domain-containing protein</fullName>
    </recommendedName>
</protein>
<feature type="transmembrane region" description="Helical" evidence="2">
    <location>
        <begin position="65"/>
        <end position="86"/>
    </location>
</feature>
<dbReference type="AlphaFoldDB" id="A0A0U4XWZ6"/>
<dbReference type="PANTHER" id="PTHR31876">
    <property type="entry name" value="COV-LIKE PROTEIN 1"/>
    <property type="match status" value="1"/>
</dbReference>
<name>A0A0U4XWZ6_9PSED</name>
<feature type="region of interest" description="Disordered" evidence="1">
    <location>
        <begin position="227"/>
        <end position="246"/>
    </location>
</feature>
<dbReference type="PANTHER" id="PTHR31876:SF26">
    <property type="entry name" value="PROTEIN LIKE COV 2"/>
    <property type="match status" value="1"/>
</dbReference>
<evidence type="ECO:0000256" key="2">
    <source>
        <dbReference type="SAM" id="Phobius"/>
    </source>
</evidence>
<keyword evidence="2" id="KW-0472">Membrane</keyword>
<proteinExistence type="predicted"/>
<keyword evidence="2" id="KW-1133">Transmembrane helix</keyword>
<gene>
    <name evidence="3" type="ORF">APT59_18730</name>
</gene>
<dbReference type="OrthoDB" id="5973229at2"/>